<name>A0ABS2WWM8_9BACT</name>
<dbReference type="Proteomes" id="UP000703590">
    <property type="component" value="Unassembled WGS sequence"/>
</dbReference>
<organism evidence="1 2">
    <name type="scientific">Sulfurospirillum tamanense</name>
    <dbReference type="NCBI Taxonomy" id="2813362"/>
    <lineage>
        <taxon>Bacteria</taxon>
        <taxon>Pseudomonadati</taxon>
        <taxon>Campylobacterota</taxon>
        <taxon>Epsilonproteobacteria</taxon>
        <taxon>Campylobacterales</taxon>
        <taxon>Sulfurospirillaceae</taxon>
        <taxon>Sulfurospirillum</taxon>
    </lineage>
</organism>
<keyword evidence="2" id="KW-1185">Reference proteome</keyword>
<reference evidence="1" key="1">
    <citation type="submission" date="2021-02" db="EMBL/GenBank/DDBJ databases">
        <title>Sulfurospirillum tamanensis sp. nov.</title>
        <authorList>
            <person name="Frolova A."/>
            <person name="Merkel A."/>
            <person name="Slobodkin A."/>
        </authorList>
    </citation>
    <scope>NUCLEOTIDE SEQUENCE</scope>
    <source>
        <strain evidence="1">T05b</strain>
    </source>
</reference>
<evidence type="ECO:0000313" key="1">
    <source>
        <dbReference type="EMBL" id="MBN2965604.1"/>
    </source>
</evidence>
<protein>
    <submittedName>
        <fullName evidence="1">Uncharacterized protein</fullName>
    </submittedName>
</protein>
<comment type="caution">
    <text evidence="1">The sequence shown here is derived from an EMBL/GenBank/DDBJ whole genome shotgun (WGS) entry which is preliminary data.</text>
</comment>
<gene>
    <name evidence="1" type="ORF">JWV37_12525</name>
</gene>
<evidence type="ECO:0000313" key="2">
    <source>
        <dbReference type="Proteomes" id="UP000703590"/>
    </source>
</evidence>
<proteinExistence type="predicted"/>
<dbReference type="EMBL" id="JAFHKK010000053">
    <property type="protein sequence ID" value="MBN2965604.1"/>
    <property type="molecule type" value="Genomic_DNA"/>
</dbReference>
<sequence>MKASEIAEKMFEIEKELNLFEKQIQGVYFWKLIRFEVYQLILLRLNLISPHKILKLGFLVKIKRVFSILKNSYFYPSYHKKVDSIILENPRKIQDKNNKYYDPYTKYFIDEITEKNVNFEIVDLGVGGIHYEKPSSKRKYADNFYFDVVYRLFMKKTKINNKDKKYLVELNSKINIAFNTKIDLTSIVLNKIFLFNLEYQKYSLLFKKKDNKELYLVCSYGKEGIIKAAKDLNVKVIEFQHGAMTKYHMGYSFPNNPYIPYFPDEILLFGEFWSDNTPLPLLKSALKFIGYEDFNQKVRLHKDIKKKKKITFISQWTIGQDMITKAIEVAKDHLEYKIIYRLHPSEYENKQFYLNKIKESKLDNLEIGCMKKTVLEEIADSKYVIGVYSTAIYEALALNCKVLLLPLYGVQFMRYLTDKNYAHIIDLESKVNLDNIIFKNISSEYFFGKIHD</sequence>
<accession>A0ABS2WWM8</accession>
<reference evidence="1" key="2">
    <citation type="submission" date="2021-02" db="EMBL/GenBank/DDBJ databases">
        <authorList>
            <person name="Merkel A.Y."/>
        </authorList>
    </citation>
    <scope>NUCLEOTIDE SEQUENCE</scope>
    <source>
        <strain evidence="1">T05b</strain>
    </source>
</reference>
<dbReference type="RefSeq" id="WP_205460209.1">
    <property type="nucleotide sequence ID" value="NZ_JAFHKK010000053.1"/>
</dbReference>